<reference evidence="1 2" key="1">
    <citation type="journal article" date="2014" name="Nat. Commun.">
        <title>Molecular traces of alternative social organization in a termite genome.</title>
        <authorList>
            <person name="Terrapon N."/>
            <person name="Li C."/>
            <person name="Robertson H.M."/>
            <person name="Ji L."/>
            <person name="Meng X."/>
            <person name="Booth W."/>
            <person name="Chen Z."/>
            <person name="Childers C.P."/>
            <person name="Glastad K.M."/>
            <person name="Gokhale K."/>
            <person name="Gowin J."/>
            <person name="Gronenberg W."/>
            <person name="Hermansen R.A."/>
            <person name="Hu H."/>
            <person name="Hunt B.G."/>
            <person name="Huylmans A.K."/>
            <person name="Khalil S.M."/>
            <person name="Mitchell R.D."/>
            <person name="Munoz-Torres M.C."/>
            <person name="Mustard J.A."/>
            <person name="Pan H."/>
            <person name="Reese J.T."/>
            <person name="Scharf M.E."/>
            <person name="Sun F."/>
            <person name="Vogel H."/>
            <person name="Xiao J."/>
            <person name="Yang W."/>
            <person name="Yang Z."/>
            <person name="Yang Z."/>
            <person name="Zhou J."/>
            <person name="Zhu J."/>
            <person name="Brent C.S."/>
            <person name="Elsik C.G."/>
            <person name="Goodisman M.A."/>
            <person name="Liberles D.A."/>
            <person name="Roe R.M."/>
            <person name="Vargo E.L."/>
            <person name="Vilcinskas A."/>
            <person name="Wang J."/>
            <person name="Bornberg-Bauer E."/>
            <person name="Korb J."/>
            <person name="Zhang G."/>
            <person name="Liebig J."/>
        </authorList>
    </citation>
    <scope>NUCLEOTIDE SEQUENCE [LARGE SCALE GENOMIC DNA]</scope>
    <source>
        <tissue evidence="1">Whole organism</tissue>
    </source>
</reference>
<sequence length="51" mass="6014">MAAGRFALLSDVCLHHRDKQRNYRTESKYNRDLWRDLDVDGRIMSGGIYGR</sequence>
<keyword evidence="2" id="KW-1185">Reference proteome</keyword>
<protein>
    <submittedName>
        <fullName evidence="1">Uncharacterized protein</fullName>
    </submittedName>
</protein>
<dbReference type="Proteomes" id="UP000027135">
    <property type="component" value="Unassembled WGS sequence"/>
</dbReference>
<dbReference type="InParanoid" id="A0A067QTR1"/>
<name>A0A067QTR1_ZOONE</name>
<dbReference type="EMBL" id="KK852964">
    <property type="protein sequence ID" value="KDR13180.1"/>
    <property type="molecule type" value="Genomic_DNA"/>
</dbReference>
<organism evidence="1 2">
    <name type="scientific">Zootermopsis nevadensis</name>
    <name type="common">Dampwood termite</name>
    <dbReference type="NCBI Taxonomy" id="136037"/>
    <lineage>
        <taxon>Eukaryota</taxon>
        <taxon>Metazoa</taxon>
        <taxon>Ecdysozoa</taxon>
        <taxon>Arthropoda</taxon>
        <taxon>Hexapoda</taxon>
        <taxon>Insecta</taxon>
        <taxon>Pterygota</taxon>
        <taxon>Neoptera</taxon>
        <taxon>Polyneoptera</taxon>
        <taxon>Dictyoptera</taxon>
        <taxon>Blattodea</taxon>
        <taxon>Blattoidea</taxon>
        <taxon>Termitoidae</taxon>
        <taxon>Termopsidae</taxon>
        <taxon>Zootermopsis</taxon>
    </lineage>
</organism>
<evidence type="ECO:0000313" key="1">
    <source>
        <dbReference type="EMBL" id="KDR13180.1"/>
    </source>
</evidence>
<gene>
    <name evidence="1" type="ORF">L798_12937</name>
</gene>
<proteinExistence type="predicted"/>
<dbReference type="AlphaFoldDB" id="A0A067QTR1"/>
<evidence type="ECO:0000313" key="2">
    <source>
        <dbReference type="Proteomes" id="UP000027135"/>
    </source>
</evidence>
<accession>A0A067QTR1</accession>